<keyword evidence="2" id="KW-1185">Reference proteome</keyword>
<gene>
    <name evidence="1" type="ORF">BDP27DRAFT_1372698</name>
</gene>
<dbReference type="Proteomes" id="UP000772434">
    <property type="component" value="Unassembled WGS sequence"/>
</dbReference>
<proteinExistence type="predicted"/>
<dbReference type="AlphaFoldDB" id="A0A9P5P413"/>
<comment type="caution">
    <text evidence="1">The sequence shown here is derived from an EMBL/GenBank/DDBJ whole genome shotgun (WGS) entry which is preliminary data.</text>
</comment>
<reference evidence="1" key="1">
    <citation type="submission" date="2020-11" db="EMBL/GenBank/DDBJ databases">
        <authorList>
            <consortium name="DOE Joint Genome Institute"/>
            <person name="Ahrendt S."/>
            <person name="Riley R."/>
            <person name="Andreopoulos W."/>
            <person name="Labutti K."/>
            <person name="Pangilinan J."/>
            <person name="Ruiz-Duenas F.J."/>
            <person name="Barrasa J.M."/>
            <person name="Sanchez-Garcia M."/>
            <person name="Camarero S."/>
            <person name="Miyauchi S."/>
            <person name="Serrano A."/>
            <person name="Linde D."/>
            <person name="Babiker R."/>
            <person name="Drula E."/>
            <person name="Ayuso-Fernandez I."/>
            <person name="Pacheco R."/>
            <person name="Padilla G."/>
            <person name="Ferreira P."/>
            <person name="Barriuso J."/>
            <person name="Kellner H."/>
            <person name="Castanera R."/>
            <person name="Alfaro M."/>
            <person name="Ramirez L."/>
            <person name="Pisabarro A.G."/>
            <person name="Kuo A."/>
            <person name="Tritt A."/>
            <person name="Lipzen A."/>
            <person name="He G."/>
            <person name="Yan M."/>
            <person name="Ng V."/>
            <person name="Cullen D."/>
            <person name="Martin F."/>
            <person name="Rosso M.-N."/>
            <person name="Henrissat B."/>
            <person name="Hibbett D."/>
            <person name="Martinez A.T."/>
            <person name="Grigoriev I.V."/>
        </authorList>
    </citation>
    <scope>NUCLEOTIDE SEQUENCE</scope>
    <source>
        <strain evidence="1">AH 40177</strain>
    </source>
</reference>
<evidence type="ECO:0000313" key="1">
    <source>
        <dbReference type="EMBL" id="KAF9058379.1"/>
    </source>
</evidence>
<name>A0A9P5P413_9AGAR</name>
<accession>A0A9P5P413</accession>
<dbReference type="EMBL" id="JADNRY010000389">
    <property type="protein sequence ID" value="KAF9058379.1"/>
    <property type="molecule type" value="Genomic_DNA"/>
</dbReference>
<sequence length="153" mass="17422">MWLAANAMICWGTGRGKQLNPTVHSPYLWIEGLGRHILGNFLPWFTHEVPQLRVTVLFKVRNGNAEPVWLVKFLNRDEAKAFAEGYNGTLNDGDRLTTTRASLSDYLALVKTPSLLIEKWQNREIIESNTHPPALMERMEINLEGRISDPLPN</sequence>
<protein>
    <submittedName>
        <fullName evidence="1">Uncharacterized protein</fullName>
    </submittedName>
</protein>
<evidence type="ECO:0000313" key="2">
    <source>
        <dbReference type="Proteomes" id="UP000772434"/>
    </source>
</evidence>
<organism evidence="1 2">
    <name type="scientific">Rhodocollybia butyracea</name>
    <dbReference type="NCBI Taxonomy" id="206335"/>
    <lineage>
        <taxon>Eukaryota</taxon>
        <taxon>Fungi</taxon>
        <taxon>Dikarya</taxon>
        <taxon>Basidiomycota</taxon>
        <taxon>Agaricomycotina</taxon>
        <taxon>Agaricomycetes</taxon>
        <taxon>Agaricomycetidae</taxon>
        <taxon>Agaricales</taxon>
        <taxon>Marasmiineae</taxon>
        <taxon>Omphalotaceae</taxon>
        <taxon>Rhodocollybia</taxon>
    </lineage>
</organism>